<dbReference type="EMBL" id="KV748889">
    <property type="protein sequence ID" value="OCL12332.1"/>
    <property type="molecule type" value="Genomic_DNA"/>
</dbReference>
<organism evidence="5 6">
    <name type="scientific">Glonium stellatum</name>
    <dbReference type="NCBI Taxonomy" id="574774"/>
    <lineage>
        <taxon>Eukaryota</taxon>
        <taxon>Fungi</taxon>
        <taxon>Dikarya</taxon>
        <taxon>Ascomycota</taxon>
        <taxon>Pezizomycotina</taxon>
        <taxon>Dothideomycetes</taxon>
        <taxon>Pleosporomycetidae</taxon>
        <taxon>Gloniales</taxon>
        <taxon>Gloniaceae</taxon>
        <taxon>Glonium</taxon>
    </lineage>
</organism>
<comment type="similarity">
    <text evidence="2">Belongs to the major facilitator superfamily. Monocarboxylate porter (TC 2.A.1.13) family.</text>
</comment>
<feature type="transmembrane region" description="Helical" evidence="3">
    <location>
        <begin position="179"/>
        <end position="199"/>
    </location>
</feature>
<evidence type="ECO:0000256" key="1">
    <source>
        <dbReference type="ARBA" id="ARBA00004141"/>
    </source>
</evidence>
<dbReference type="InterPro" id="IPR050327">
    <property type="entry name" value="Proton-linked_MCT"/>
</dbReference>
<dbReference type="InterPro" id="IPR036259">
    <property type="entry name" value="MFS_trans_sf"/>
</dbReference>
<evidence type="ECO:0000259" key="4">
    <source>
        <dbReference type="PROSITE" id="PS50850"/>
    </source>
</evidence>
<keyword evidence="3" id="KW-0472">Membrane</keyword>
<dbReference type="PANTHER" id="PTHR11360">
    <property type="entry name" value="MONOCARBOXYLATE TRANSPORTER"/>
    <property type="match status" value="1"/>
</dbReference>
<dbReference type="OrthoDB" id="6509908at2759"/>
<feature type="transmembrane region" description="Helical" evidence="3">
    <location>
        <begin position="384"/>
        <end position="404"/>
    </location>
</feature>
<protein>
    <submittedName>
        <fullName evidence="5">MFS transporter, MCP family, solute carrier family 16, member 10</fullName>
    </submittedName>
</protein>
<feature type="domain" description="Major facilitator superfamily (MFS) profile" evidence="4">
    <location>
        <begin position="51"/>
        <end position="443"/>
    </location>
</feature>
<dbReference type="SUPFAM" id="SSF103473">
    <property type="entry name" value="MFS general substrate transporter"/>
    <property type="match status" value="1"/>
</dbReference>
<feature type="transmembrane region" description="Helical" evidence="3">
    <location>
        <begin position="253"/>
        <end position="275"/>
    </location>
</feature>
<evidence type="ECO:0000256" key="2">
    <source>
        <dbReference type="ARBA" id="ARBA00006727"/>
    </source>
</evidence>
<feature type="transmembrane region" description="Helical" evidence="3">
    <location>
        <begin position="52"/>
        <end position="73"/>
    </location>
</feature>
<accession>A0A8E2JX24</accession>
<dbReference type="Pfam" id="PF07690">
    <property type="entry name" value="MFS_1"/>
    <property type="match status" value="1"/>
</dbReference>
<reference evidence="5 6" key="1">
    <citation type="journal article" date="2016" name="Nat. Commun.">
        <title>Ectomycorrhizal ecology is imprinted in the genome of the dominant symbiotic fungus Cenococcum geophilum.</title>
        <authorList>
            <consortium name="DOE Joint Genome Institute"/>
            <person name="Peter M."/>
            <person name="Kohler A."/>
            <person name="Ohm R.A."/>
            <person name="Kuo A."/>
            <person name="Krutzmann J."/>
            <person name="Morin E."/>
            <person name="Arend M."/>
            <person name="Barry K.W."/>
            <person name="Binder M."/>
            <person name="Choi C."/>
            <person name="Clum A."/>
            <person name="Copeland A."/>
            <person name="Grisel N."/>
            <person name="Haridas S."/>
            <person name="Kipfer T."/>
            <person name="LaButti K."/>
            <person name="Lindquist E."/>
            <person name="Lipzen A."/>
            <person name="Maire R."/>
            <person name="Meier B."/>
            <person name="Mihaltcheva S."/>
            <person name="Molinier V."/>
            <person name="Murat C."/>
            <person name="Poggeler S."/>
            <person name="Quandt C.A."/>
            <person name="Sperisen C."/>
            <person name="Tritt A."/>
            <person name="Tisserant E."/>
            <person name="Crous P.W."/>
            <person name="Henrissat B."/>
            <person name="Nehls U."/>
            <person name="Egli S."/>
            <person name="Spatafora J.W."/>
            <person name="Grigoriev I.V."/>
            <person name="Martin F.M."/>
        </authorList>
    </citation>
    <scope>NUCLEOTIDE SEQUENCE [LARGE SCALE GENOMIC DNA]</scope>
    <source>
        <strain evidence="5 6">CBS 207.34</strain>
    </source>
</reference>
<keyword evidence="6" id="KW-1185">Reference proteome</keyword>
<dbReference type="GO" id="GO:0022857">
    <property type="term" value="F:transmembrane transporter activity"/>
    <property type="evidence" value="ECO:0007669"/>
    <property type="project" value="InterPro"/>
</dbReference>
<feature type="transmembrane region" description="Helical" evidence="3">
    <location>
        <begin position="346"/>
        <end position="363"/>
    </location>
</feature>
<dbReference type="Proteomes" id="UP000250140">
    <property type="component" value="Unassembled WGS sequence"/>
</dbReference>
<evidence type="ECO:0000256" key="3">
    <source>
        <dbReference type="SAM" id="Phobius"/>
    </source>
</evidence>
<proteinExistence type="inferred from homology"/>
<feature type="transmembrane region" description="Helical" evidence="3">
    <location>
        <begin position="321"/>
        <end position="340"/>
    </location>
</feature>
<keyword evidence="3" id="KW-1133">Transmembrane helix</keyword>
<keyword evidence="3" id="KW-0812">Transmembrane</keyword>
<evidence type="ECO:0000313" key="6">
    <source>
        <dbReference type="Proteomes" id="UP000250140"/>
    </source>
</evidence>
<feature type="transmembrane region" description="Helical" evidence="3">
    <location>
        <begin position="93"/>
        <end position="115"/>
    </location>
</feature>
<dbReference type="PROSITE" id="PS50850">
    <property type="entry name" value="MFS"/>
    <property type="match status" value="1"/>
</dbReference>
<dbReference type="InterPro" id="IPR011701">
    <property type="entry name" value="MFS"/>
</dbReference>
<name>A0A8E2JX24_9PEZI</name>
<feature type="transmembrane region" description="Helical" evidence="3">
    <location>
        <begin position="211"/>
        <end position="232"/>
    </location>
</feature>
<dbReference type="PANTHER" id="PTHR11360:SF252">
    <property type="entry name" value="MAJOR FACILITATOR SUPERFAMILY (MFS) PROFILE DOMAIN-CONTAINING PROTEIN-RELATED"/>
    <property type="match status" value="1"/>
</dbReference>
<sequence length="446" mass="48436">MNSIVQDDAKSTASTNKFGLAIRTLSVDDSNDDSSQLNPPLRSSLRTGNNSSWLQALGGFLIFFNIWGIPVAWGVFQSYYVLEFLPHRSASDIAWIGTIQGFFLIIFGTFGGPLYDLGYFNTLAYVGTFLTILGMMLLSISTSYSYILLSQGFCVGFGCGLLYIPSLAFVGEAFKARRAIAMGIVTSGSTIGAIVYTIVFQQLLAPIGFAWTVRVMGLVALLAFLCAAPTLLRGPKKVAGPARSLIDYTAFKDVAFITFTISQFFVYLGYLVPLFYIPTYAQVVLHTSENLANRLLMLTLLSSTVGRLSASALAQCFGVMLPWVICCVISGISCLVWIYIRTLQWFVVWCVLFGAFSGALVSLPPAMFPRVCPDLSLLGTRMGMSWPTTALAFLIGTPIAGAIVNLETANLVGMQVWSGVCMLIGAVQLVALWVMLSREHNGQILI</sequence>
<comment type="subcellular location">
    <subcellularLocation>
        <location evidence="1">Membrane</location>
        <topology evidence="1">Multi-pass membrane protein</topology>
    </subcellularLocation>
</comment>
<gene>
    <name evidence="5" type="ORF">AOQ84DRAFT_157677</name>
</gene>
<dbReference type="Gene3D" id="1.20.1250.20">
    <property type="entry name" value="MFS general substrate transporter like domains"/>
    <property type="match status" value="2"/>
</dbReference>
<dbReference type="GO" id="GO:0016020">
    <property type="term" value="C:membrane"/>
    <property type="evidence" value="ECO:0007669"/>
    <property type="project" value="UniProtKB-SubCell"/>
</dbReference>
<feature type="transmembrane region" description="Helical" evidence="3">
    <location>
        <begin position="146"/>
        <end position="167"/>
    </location>
</feature>
<dbReference type="InterPro" id="IPR020846">
    <property type="entry name" value="MFS_dom"/>
</dbReference>
<dbReference type="AlphaFoldDB" id="A0A8E2JX24"/>
<evidence type="ECO:0000313" key="5">
    <source>
        <dbReference type="EMBL" id="OCL12332.1"/>
    </source>
</evidence>
<feature type="transmembrane region" description="Helical" evidence="3">
    <location>
        <begin position="416"/>
        <end position="436"/>
    </location>
</feature>
<feature type="transmembrane region" description="Helical" evidence="3">
    <location>
        <begin position="122"/>
        <end position="140"/>
    </location>
</feature>